<feature type="region of interest" description="Disordered" evidence="1">
    <location>
        <begin position="182"/>
        <end position="203"/>
    </location>
</feature>
<evidence type="ECO:0000313" key="3">
    <source>
        <dbReference type="Proteomes" id="UP001597055"/>
    </source>
</evidence>
<sequence length="203" mass="21905">MTELHLESIAAERVDVGDGISIAAGWDAVVMGEASIPGAVRIAVRYDRDLRRVVAASVRVDRSDEGDEVTALTLRAVRVQAVVAASAMRLVTVARDGADAKSLDDYRADIHAAEERTTAEAITEAVVLYRIAFTVSLPPLRFVADELEVSVSTATRMMAKARQQGLATDLITRETYNRMQEEQNRMSAPHQLGGASTGPVIGR</sequence>
<evidence type="ECO:0000256" key="1">
    <source>
        <dbReference type="SAM" id="MobiDB-lite"/>
    </source>
</evidence>
<comment type="caution">
    <text evidence="2">The sequence shown here is derived from an EMBL/GenBank/DDBJ whole genome shotgun (WGS) entry which is preliminary data.</text>
</comment>
<reference evidence="3" key="1">
    <citation type="journal article" date="2019" name="Int. J. Syst. Evol. Microbiol.">
        <title>The Global Catalogue of Microorganisms (GCM) 10K type strain sequencing project: providing services to taxonomists for standard genome sequencing and annotation.</title>
        <authorList>
            <consortium name="The Broad Institute Genomics Platform"/>
            <consortium name="The Broad Institute Genome Sequencing Center for Infectious Disease"/>
            <person name="Wu L."/>
            <person name="Ma J."/>
        </authorList>
    </citation>
    <scope>NUCLEOTIDE SEQUENCE [LARGE SCALE GENOMIC DNA]</scope>
    <source>
        <strain evidence="3">CCUG 54523</strain>
    </source>
</reference>
<dbReference type="EMBL" id="JBHTII010000002">
    <property type="protein sequence ID" value="MFD0791861.1"/>
    <property type="molecule type" value="Genomic_DNA"/>
</dbReference>
<dbReference type="RefSeq" id="WP_204979589.1">
    <property type="nucleotide sequence ID" value="NZ_JBHTII010000002.1"/>
</dbReference>
<organism evidence="2 3">
    <name type="scientific">Microbacterium insulae</name>
    <dbReference type="NCBI Taxonomy" id="483014"/>
    <lineage>
        <taxon>Bacteria</taxon>
        <taxon>Bacillati</taxon>
        <taxon>Actinomycetota</taxon>
        <taxon>Actinomycetes</taxon>
        <taxon>Micrococcales</taxon>
        <taxon>Microbacteriaceae</taxon>
        <taxon>Microbacterium</taxon>
    </lineage>
</organism>
<protein>
    <submittedName>
        <fullName evidence="2">Uncharacterized protein</fullName>
    </submittedName>
</protein>
<dbReference type="Proteomes" id="UP001597055">
    <property type="component" value="Unassembled WGS sequence"/>
</dbReference>
<gene>
    <name evidence="2" type="ORF">ACFQ0P_15815</name>
</gene>
<evidence type="ECO:0000313" key="2">
    <source>
        <dbReference type="EMBL" id="MFD0791861.1"/>
    </source>
</evidence>
<proteinExistence type="predicted"/>
<keyword evidence="3" id="KW-1185">Reference proteome</keyword>
<accession>A0ABW3ALG7</accession>
<name>A0ABW3ALG7_9MICO</name>